<dbReference type="AlphaFoldDB" id="A0A7W2DYA7"/>
<dbReference type="PANTHER" id="PTHR43156">
    <property type="entry name" value="STAGE II SPORULATION PROTEIN E-RELATED"/>
    <property type="match status" value="1"/>
</dbReference>
<feature type="region of interest" description="Disordered" evidence="3">
    <location>
        <begin position="127"/>
        <end position="148"/>
    </location>
</feature>
<evidence type="ECO:0000256" key="3">
    <source>
        <dbReference type="SAM" id="MobiDB-lite"/>
    </source>
</evidence>
<keyword evidence="1" id="KW-0378">Hydrolase</keyword>
<dbReference type="SUPFAM" id="SSF81606">
    <property type="entry name" value="PP2C-like"/>
    <property type="match status" value="1"/>
</dbReference>
<dbReference type="PANTHER" id="PTHR43156:SF2">
    <property type="entry name" value="STAGE II SPORULATION PROTEIN E"/>
    <property type="match status" value="1"/>
</dbReference>
<feature type="region of interest" description="Disordered" evidence="3">
    <location>
        <begin position="40"/>
        <end position="72"/>
    </location>
</feature>
<dbReference type="Gene3D" id="3.60.40.10">
    <property type="entry name" value="PPM-type phosphatase domain"/>
    <property type="match status" value="1"/>
</dbReference>
<dbReference type="Pfam" id="PF07228">
    <property type="entry name" value="SpoIIE"/>
    <property type="match status" value="1"/>
</dbReference>
<feature type="compositionally biased region" description="Acidic residues" evidence="3">
    <location>
        <begin position="1"/>
        <end position="19"/>
    </location>
</feature>
<name>A0A7W2DYA7_9ACTN</name>
<dbReference type="InterPro" id="IPR052016">
    <property type="entry name" value="Bact_Sigma-Reg"/>
</dbReference>
<evidence type="ECO:0000313" key="6">
    <source>
        <dbReference type="Proteomes" id="UP000587608"/>
    </source>
</evidence>
<protein>
    <submittedName>
        <fullName evidence="5">Serine/threonine-protein phosphatase</fullName>
    </submittedName>
</protein>
<dbReference type="Proteomes" id="UP000587608">
    <property type="component" value="Unassembled WGS sequence"/>
</dbReference>
<dbReference type="InterPro" id="IPR036457">
    <property type="entry name" value="PPM-type-like_dom_sf"/>
</dbReference>
<dbReference type="Gene3D" id="3.30.450.20">
    <property type="entry name" value="PAS domain"/>
    <property type="match status" value="1"/>
</dbReference>
<gene>
    <name evidence="5" type="ORF">H1X69_28220</name>
</gene>
<feature type="domain" description="PPM-type phosphatase" evidence="4">
    <location>
        <begin position="390"/>
        <end position="613"/>
    </location>
</feature>
<comment type="caution">
    <text evidence="5">The sequence shown here is derived from an EMBL/GenBank/DDBJ whole genome shotgun (WGS) entry which is preliminary data.</text>
</comment>
<reference evidence="5 6" key="1">
    <citation type="submission" date="2020-07" db="EMBL/GenBank/DDBJ databases">
        <title>Differential regulation of undecylprodigiosin biosynthesis in the yeast-scavenging Streptomyces strain MBK6.</title>
        <authorList>
            <person name="Baral B."/>
            <person name="Siitonen V."/>
            <person name="Laughlin M."/>
            <person name="Yamada K."/>
            <person name="Ilomaeki M."/>
            <person name="Metsae-Ketelae M."/>
            <person name="Niemi J."/>
        </authorList>
    </citation>
    <scope>NUCLEOTIDE SEQUENCE [LARGE SCALE GENOMIC DNA]</scope>
    <source>
        <strain evidence="5 6">MBK6</strain>
    </source>
</reference>
<accession>A0A7W2DYA7</accession>
<feature type="coiled-coil region" evidence="2">
    <location>
        <begin position="349"/>
        <end position="379"/>
    </location>
</feature>
<dbReference type="GO" id="GO:0016791">
    <property type="term" value="F:phosphatase activity"/>
    <property type="evidence" value="ECO:0007669"/>
    <property type="project" value="TreeGrafter"/>
</dbReference>
<dbReference type="SMART" id="SM00331">
    <property type="entry name" value="PP2C_SIG"/>
    <property type="match status" value="1"/>
</dbReference>
<feature type="compositionally biased region" description="Pro residues" evidence="3">
    <location>
        <begin position="48"/>
        <end position="58"/>
    </location>
</feature>
<feature type="region of interest" description="Disordered" evidence="3">
    <location>
        <begin position="1"/>
        <end position="21"/>
    </location>
</feature>
<evidence type="ECO:0000256" key="1">
    <source>
        <dbReference type="ARBA" id="ARBA00022801"/>
    </source>
</evidence>
<dbReference type="EMBL" id="JACERG010000019">
    <property type="protein sequence ID" value="MBA5225256.1"/>
    <property type="molecule type" value="Genomic_DNA"/>
</dbReference>
<evidence type="ECO:0000313" key="5">
    <source>
        <dbReference type="EMBL" id="MBA5225256.1"/>
    </source>
</evidence>
<dbReference type="PROSITE" id="PS51746">
    <property type="entry name" value="PPM_2"/>
    <property type="match status" value="1"/>
</dbReference>
<dbReference type="RefSeq" id="WP_191854535.1">
    <property type="nucleotide sequence ID" value="NZ_JACERG010000019.1"/>
</dbReference>
<evidence type="ECO:0000256" key="2">
    <source>
        <dbReference type="SAM" id="Coils"/>
    </source>
</evidence>
<sequence>MTVEGDTDNDGGDGGDDDGERWLQALELLLAEQRFRIERYAEAGSEAPAPPPKAPPGKPSRRPRTAPEPSASALSARELLKAVPLAAVVVRALPDARGAGAEYHCLAHNTAAWEDAGRRFPLVAASASSRSSRPAPPPPTAAASAAPAEGSWGEAVPLFEWFPALAATPVPRLLDAARRTGRPQGPEPAEWPHHAPDGRAVRSRVEVHVAPAGELLLLTWERGEPARARMARAAQQLARVAWAEWDLARGTVEEAGLRALLGLPAPAPLPDLPGLGRMVLPEPREQLYRALHDALLGERDHIDLELRLGPDAHNARVLRFLAEPVRAGSAPVRTVRAVCRDVTADVRARESAQRALREARAQRERAEAVAEVAERLREAVLPGFPPELARHGLEAAVVYRPAGHAARVGGDWYKTRVLPTGRVLVALGDARGHGPAAVTLMAKLRYALAGLAFTGESVERLTGWLNLLACDDGEESTATSVIAHYCSDRGLLRWTCAGHPPPLLVRRGGVRFLDPPPEGPGLPLGVLPGTPYTAAETPLRPGDVVLLYSDGLIERRGSDLDRDASRLLRAVRGGTGAGIPPGGAALDAFARGLVDALMAPDAEDDATVLAFRRVEPGA</sequence>
<evidence type="ECO:0000259" key="4">
    <source>
        <dbReference type="PROSITE" id="PS51746"/>
    </source>
</evidence>
<organism evidence="5 6">
    <name type="scientific">Streptomyces griseoaurantiacus</name>
    <dbReference type="NCBI Taxonomy" id="68213"/>
    <lineage>
        <taxon>Bacteria</taxon>
        <taxon>Bacillati</taxon>
        <taxon>Actinomycetota</taxon>
        <taxon>Actinomycetes</taxon>
        <taxon>Kitasatosporales</taxon>
        <taxon>Streptomycetaceae</taxon>
        <taxon>Streptomyces</taxon>
        <taxon>Streptomyces aurantiacus group</taxon>
    </lineage>
</organism>
<proteinExistence type="predicted"/>
<keyword evidence="2" id="KW-0175">Coiled coil</keyword>
<dbReference type="InterPro" id="IPR001932">
    <property type="entry name" value="PPM-type_phosphatase-like_dom"/>
</dbReference>